<keyword evidence="11" id="KW-0969">Cilium</keyword>
<evidence type="ECO:0000256" key="1">
    <source>
        <dbReference type="ARBA" id="ARBA00004651"/>
    </source>
</evidence>
<dbReference type="PANTHER" id="PTHR30433:SF3">
    <property type="entry name" value="MOTILITY PROTEIN A"/>
    <property type="match status" value="1"/>
</dbReference>
<feature type="transmembrane region" description="Helical" evidence="8">
    <location>
        <begin position="182"/>
        <end position="204"/>
    </location>
</feature>
<keyword evidence="4" id="KW-0283">Flagellar rotation</keyword>
<evidence type="ECO:0000313" key="12">
    <source>
        <dbReference type="Proteomes" id="UP000243488"/>
    </source>
</evidence>
<evidence type="ECO:0000256" key="4">
    <source>
        <dbReference type="ARBA" id="ARBA00022779"/>
    </source>
</evidence>
<proteinExistence type="inferred from homology"/>
<feature type="domain" description="MotA/TolQ/ExbB proton channel" evidence="9">
    <location>
        <begin position="103"/>
        <end position="220"/>
    </location>
</feature>
<comment type="subcellular location">
    <subcellularLocation>
        <location evidence="1">Cell membrane</location>
        <topology evidence="1">Multi-pass membrane protein</topology>
    </subcellularLocation>
    <subcellularLocation>
        <location evidence="7">Membrane</location>
        <topology evidence="7">Multi-pass membrane protein</topology>
    </subcellularLocation>
</comment>
<evidence type="ECO:0000256" key="8">
    <source>
        <dbReference type="SAM" id="Phobius"/>
    </source>
</evidence>
<name>A0A1V0B8I5_9GAMM</name>
<evidence type="ECO:0000256" key="6">
    <source>
        <dbReference type="ARBA" id="ARBA00023136"/>
    </source>
</evidence>
<feature type="transmembrane region" description="Helical" evidence="8">
    <location>
        <begin position="28"/>
        <end position="49"/>
    </location>
</feature>
<feature type="transmembrane region" description="Helical" evidence="8">
    <location>
        <begin position="152"/>
        <end position="170"/>
    </location>
</feature>
<keyword evidence="11" id="KW-0966">Cell projection</keyword>
<keyword evidence="12" id="KW-1185">Reference proteome</keyword>
<evidence type="ECO:0000256" key="7">
    <source>
        <dbReference type="RuleBase" id="RU004057"/>
    </source>
</evidence>
<dbReference type="PANTHER" id="PTHR30433">
    <property type="entry name" value="CHEMOTAXIS PROTEIN MOTA"/>
    <property type="match status" value="1"/>
</dbReference>
<dbReference type="GO" id="GO:0005886">
    <property type="term" value="C:plasma membrane"/>
    <property type="evidence" value="ECO:0007669"/>
    <property type="project" value="UniProtKB-SubCell"/>
</dbReference>
<evidence type="ECO:0000259" key="10">
    <source>
        <dbReference type="Pfam" id="PF20560"/>
    </source>
</evidence>
<evidence type="ECO:0000259" key="9">
    <source>
        <dbReference type="Pfam" id="PF01618"/>
    </source>
</evidence>
<evidence type="ECO:0000256" key="5">
    <source>
        <dbReference type="ARBA" id="ARBA00022989"/>
    </source>
</evidence>
<accession>A0A1V0B8I5</accession>
<dbReference type="STRING" id="1931241.BVH74_16220"/>
<evidence type="ECO:0000256" key="2">
    <source>
        <dbReference type="ARBA" id="ARBA00022475"/>
    </source>
</evidence>
<sequence>MDILSVIGVILAFVAIIGGNYLEGGHAAALINGPAALIVIGGTLGAAFIQTPLPVYKRSLAILGWIFFPPTSRLQQGITQVINWSNVARKEGLLGLEGVADTEPDLYARKGLQLLVDGSEPEALRSILEVELITRENHDLAAAKVYESMGGYSPTIGIIGAVMGLIHVMSNLADPSALGSGIAVAFVATIYGVALANLFLLPVANKLKSVVMQQSRYREMILEGLLSIAEGENPRSIEMKLEGFLE</sequence>
<dbReference type="InterPro" id="IPR046786">
    <property type="entry name" value="MotA_N"/>
</dbReference>
<dbReference type="KEGG" id="ppha:BVH74_16220"/>
<keyword evidence="11" id="KW-0282">Flagellum</keyword>
<dbReference type="InterPro" id="IPR002898">
    <property type="entry name" value="MotA_ExbB_proton_chnl"/>
</dbReference>
<gene>
    <name evidence="11" type="primary">motC</name>
    <name evidence="11" type="ORF">BVH74_16220</name>
</gene>
<dbReference type="GO" id="GO:0071978">
    <property type="term" value="P:bacterial-type flagellum-dependent swarming motility"/>
    <property type="evidence" value="ECO:0007669"/>
    <property type="project" value="InterPro"/>
</dbReference>
<protein>
    <submittedName>
        <fullName evidence="11">Flagellar motor protein</fullName>
    </submittedName>
</protein>
<evidence type="ECO:0000256" key="3">
    <source>
        <dbReference type="ARBA" id="ARBA00022692"/>
    </source>
</evidence>
<keyword evidence="2" id="KW-1003">Cell membrane</keyword>
<dbReference type="EMBL" id="CP020100">
    <property type="protein sequence ID" value="AQZ96201.1"/>
    <property type="molecule type" value="Genomic_DNA"/>
</dbReference>
<reference evidence="11 12" key="1">
    <citation type="submission" date="2017-03" db="EMBL/GenBank/DDBJ databases">
        <title>Complete genome sequence of the novel DNRA strain Pseudomonas sp. S-6-2 isolated from Chinese polluted river sediment. Journal of Biotechnology.</title>
        <authorList>
            <person name="Li J."/>
            <person name="Xiang F."/>
            <person name="Wang L."/>
            <person name="Xi L."/>
            <person name="Liu J."/>
        </authorList>
    </citation>
    <scope>NUCLEOTIDE SEQUENCE [LARGE SCALE GENOMIC DNA]</scope>
    <source>
        <strain evidence="11 12">S-6-2</strain>
    </source>
</reference>
<keyword evidence="6 8" id="KW-0472">Membrane</keyword>
<organism evidence="11 12">
    <name type="scientific">Halopseudomonas phragmitis</name>
    <dbReference type="NCBI Taxonomy" id="1931241"/>
    <lineage>
        <taxon>Bacteria</taxon>
        <taxon>Pseudomonadati</taxon>
        <taxon>Pseudomonadota</taxon>
        <taxon>Gammaproteobacteria</taxon>
        <taxon>Pseudomonadales</taxon>
        <taxon>Pseudomonadaceae</taxon>
        <taxon>Halopseudomonas</taxon>
    </lineage>
</organism>
<dbReference type="InterPro" id="IPR047055">
    <property type="entry name" value="MotA-like"/>
</dbReference>
<dbReference type="AlphaFoldDB" id="A0A1V0B8I5"/>
<keyword evidence="5 8" id="KW-1133">Transmembrane helix</keyword>
<dbReference type="Pfam" id="PF01618">
    <property type="entry name" value="MotA_ExbB"/>
    <property type="match status" value="1"/>
</dbReference>
<keyword evidence="7" id="KW-0653">Protein transport</keyword>
<comment type="similarity">
    <text evidence="7">Belongs to the exbB/tolQ family.</text>
</comment>
<dbReference type="NCBIfam" id="NF006583">
    <property type="entry name" value="PRK09109.1"/>
    <property type="match status" value="1"/>
</dbReference>
<dbReference type="Pfam" id="PF20560">
    <property type="entry name" value="MotA_N"/>
    <property type="match status" value="1"/>
</dbReference>
<dbReference type="GO" id="GO:0015031">
    <property type="term" value="P:protein transport"/>
    <property type="evidence" value="ECO:0007669"/>
    <property type="project" value="UniProtKB-KW"/>
</dbReference>
<keyword evidence="3 8" id="KW-0812">Transmembrane</keyword>
<keyword evidence="7" id="KW-0813">Transport</keyword>
<dbReference type="Proteomes" id="UP000243488">
    <property type="component" value="Chromosome"/>
</dbReference>
<evidence type="ECO:0000313" key="11">
    <source>
        <dbReference type="EMBL" id="AQZ96201.1"/>
    </source>
</evidence>
<dbReference type="RefSeq" id="WP_080051109.1">
    <property type="nucleotide sequence ID" value="NZ_CP020100.1"/>
</dbReference>
<feature type="domain" description="Motility protein A N-terminal" evidence="10">
    <location>
        <begin position="6"/>
        <end position="67"/>
    </location>
</feature>
<dbReference type="GO" id="GO:0006935">
    <property type="term" value="P:chemotaxis"/>
    <property type="evidence" value="ECO:0007669"/>
    <property type="project" value="InterPro"/>
</dbReference>